<comment type="caution">
    <text evidence="2">The sequence shown here is derived from an EMBL/GenBank/DDBJ whole genome shotgun (WGS) entry which is preliminary data.</text>
</comment>
<dbReference type="InterPro" id="IPR011009">
    <property type="entry name" value="Kinase-like_dom_sf"/>
</dbReference>
<evidence type="ECO:0000313" key="2">
    <source>
        <dbReference type="EMBL" id="GAA3610246.1"/>
    </source>
</evidence>
<feature type="domain" description="Aminoglycoside phosphotransferase" evidence="1">
    <location>
        <begin position="62"/>
        <end position="268"/>
    </location>
</feature>
<dbReference type="EMBL" id="BAAAZO010000003">
    <property type="protein sequence ID" value="GAA3610246.1"/>
    <property type="molecule type" value="Genomic_DNA"/>
</dbReference>
<proteinExistence type="predicted"/>
<accession>A0ABP6ZJ09</accession>
<keyword evidence="3" id="KW-1185">Reference proteome</keyword>
<dbReference type="InterPro" id="IPR002575">
    <property type="entry name" value="Aminoglycoside_PTrfase"/>
</dbReference>
<dbReference type="SUPFAM" id="SSF56112">
    <property type="entry name" value="Protein kinase-like (PK-like)"/>
    <property type="match status" value="1"/>
</dbReference>
<protein>
    <recommendedName>
        <fullName evidence="1">Aminoglycoside phosphotransferase domain-containing protein</fullName>
    </recommendedName>
</protein>
<reference evidence="3" key="1">
    <citation type="journal article" date="2019" name="Int. J. Syst. Evol. Microbiol.">
        <title>The Global Catalogue of Microorganisms (GCM) 10K type strain sequencing project: providing services to taxonomists for standard genome sequencing and annotation.</title>
        <authorList>
            <consortium name="The Broad Institute Genomics Platform"/>
            <consortium name="The Broad Institute Genome Sequencing Center for Infectious Disease"/>
            <person name="Wu L."/>
            <person name="Ma J."/>
        </authorList>
    </citation>
    <scope>NUCLEOTIDE SEQUENCE [LARGE SCALE GENOMIC DNA]</scope>
    <source>
        <strain evidence="3">JCM 16902</strain>
    </source>
</reference>
<evidence type="ECO:0000259" key="1">
    <source>
        <dbReference type="Pfam" id="PF01636"/>
    </source>
</evidence>
<dbReference type="Pfam" id="PF01636">
    <property type="entry name" value="APH"/>
    <property type="match status" value="1"/>
</dbReference>
<dbReference type="Gene3D" id="3.90.1200.10">
    <property type="match status" value="1"/>
</dbReference>
<evidence type="ECO:0000313" key="3">
    <source>
        <dbReference type="Proteomes" id="UP001501074"/>
    </source>
</evidence>
<sequence length="352" mass="38817">MTEDLSLRVRHDARTALDHLGLKPLGPLRSLPTPWDRPQRQVLHTPVTGSRRGEVAVKVLLDPDPAAAAAFAQEHDLPRVLSPIADSLVRSGEIPHNPIVQLLHREPVQLSGSLVAVTRFARAGGPLDATTWGRTLGILHRIGTTPSALRRLSGVPGKTLAGLHAQTLVEAFQRPGHPFHDRSDLALRFAHVLRERVTRALELDPEPLLAHRDFHALNCVPARTGAVVLDWQEAGWGSRSDDFAWLYLTVSRFGGLPQLLDEAKTAYRQASGGICPSDEQIRAAGQVRELLCLGFSLAKADRSPRHRREALNQLPILRDPQARTRRWRMLHNPAIFSPGIIPSRRTTAARSA</sequence>
<gene>
    <name evidence="2" type="ORF">GCM10022223_27990</name>
</gene>
<name>A0ABP6ZJ09_9ACTN</name>
<organism evidence="2 3">
    <name type="scientific">Kineosporia mesophila</name>
    <dbReference type="NCBI Taxonomy" id="566012"/>
    <lineage>
        <taxon>Bacteria</taxon>
        <taxon>Bacillati</taxon>
        <taxon>Actinomycetota</taxon>
        <taxon>Actinomycetes</taxon>
        <taxon>Kineosporiales</taxon>
        <taxon>Kineosporiaceae</taxon>
        <taxon>Kineosporia</taxon>
    </lineage>
</organism>
<dbReference type="RefSeq" id="WP_231487275.1">
    <property type="nucleotide sequence ID" value="NZ_BAAAZO010000003.1"/>
</dbReference>
<dbReference type="Proteomes" id="UP001501074">
    <property type="component" value="Unassembled WGS sequence"/>
</dbReference>